<gene>
    <name evidence="2" type="primary">Bm11902</name>
    <name evidence="2" type="ORF">BM_Bm11902</name>
</gene>
<dbReference type="EMBL" id="LN860671">
    <property type="protein sequence ID" value="CDQ01500.1"/>
    <property type="molecule type" value="Genomic_DNA"/>
</dbReference>
<evidence type="ECO:0000313" key="2">
    <source>
        <dbReference type="EMBL" id="CDQ01500.1"/>
    </source>
</evidence>
<protein>
    <submittedName>
        <fullName evidence="2">Bm11902</fullName>
    </submittedName>
</protein>
<organism evidence="2">
    <name type="scientific">Brugia malayi</name>
    <name type="common">Filarial nematode worm</name>
    <dbReference type="NCBI Taxonomy" id="6279"/>
    <lineage>
        <taxon>Eukaryota</taxon>
        <taxon>Metazoa</taxon>
        <taxon>Ecdysozoa</taxon>
        <taxon>Nematoda</taxon>
        <taxon>Chromadorea</taxon>
        <taxon>Rhabditida</taxon>
        <taxon>Spirurina</taxon>
        <taxon>Spiruromorpha</taxon>
        <taxon>Filarioidea</taxon>
        <taxon>Onchocercidae</taxon>
        <taxon>Brugia</taxon>
    </lineage>
</organism>
<reference evidence="2" key="1">
    <citation type="journal article" date="2007" name="Science">
        <title>Draft genome of the filarial nematode parasite Brugia malayi.</title>
        <authorList>
            <person name="Ghedin E."/>
            <person name="Wang S."/>
            <person name="Spiro D."/>
            <person name="Caler E."/>
            <person name="Zhao Q."/>
            <person name="Crabtree J."/>
            <person name="Allen J.E."/>
            <person name="Delcher A.L."/>
            <person name="Guiliano D.B."/>
            <person name="Miranda-Saavedra D."/>
            <person name="Angiuoli S.V."/>
            <person name="Creasy T."/>
            <person name="Amedeo P."/>
            <person name="Haas B."/>
            <person name="El-Sayed N.M."/>
            <person name="Wortman J.R."/>
            <person name="Feldblyum T."/>
            <person name="Tallon L."/>
            <person name="Schatz M."/>
            <person name="Shumway M."/>
            <person name="Koo H."/>
            <person name="Salzberg S.L."/>
            <person name="Schobel S."/>
            <person name="Pertea M."/>
            <person name="Pop M."/>
            <person name="White O."/>
            <person name="Barton G.J."/>
            <person name="Carlow C.K."/>
            <person name="Crawford M.J."/>
            <person name="Daub J."/>
            <person name="Dimmic M.W."/>
            <person name="Estes C.F."/>
            <person name="Foster J.M."/>
            <person name="Ganatra M."/>
            <person name="Gregory W.F."/>
            <person name="Johnson N.M."/>
            <person name="Jin J."/>
            <person name="Komuniecki R."/>
            <person name="Korf I."/>
            <person name="Kumar S."/>
            <person name="Laney S."/>
            <person name="Li B.W."/>
            <person name="Li W."/>
            <person name="Lindblom T.H."/>
            <person name="Lustigman S."/>
            <person name="Ma D."/>
            <person name="Maina C.V."/>
            <person name="Martin D.M."/>
            <person name="McCarter J.P."/>
            <person name="McReynolds L."/>
            <person name="Mitreva M."/>
            <person name="Nutman T.B."/>
            <person name="Parkinson J."/>
            <person name="Peregrin-Alvarez J.M."/>
            <person name="Poole C."/>
            <person name="Ren Q."/>
            <person name="Saunders L."/>
            <person name="Sluder A.E."/>
            <person name="Smith K."/>
            <person name="Stanke M."/>
            <person name="Unnasch T.R."/>
            <person name="Ware J."/>
            <person name="Wei A.D."/>
            <person name="Weil G."/>
            <person name="Williams D.J."/>
            <person name="Zhang Y."/>
            <person name="Williams S.A."/>
            <person name="Fraser-Liggett C."/>
            <person name="Slatko B."/>
            <person name="Blaxter M.L."/>
            <person name="Scott A.L."/>
        </authorList>
    </citation>
    <scope>NUCLEOTIDE SEQUENCE</scope>
    <source>
        <strain evidence="2">FR3</strain>
    </source>
</reference>
<feature type="region of interest" description="Disordered" evidence="1">
    <location>
        <begin position="88"/>
        <end position="109"/>
    </location>
</feature>
<proteinExistence type="predicted"/>
<reference evidence="2" key="2">
    <citation type="submission" date="2012-12" db="EMBL/GenBank/DDBJ databases">
        <authorList>
            <consortium name="WormBase Consortium"/>
            <person name="Ghedin E."/>
            <person name="Paulini M."/>
        </authorList>
    </citation>
    <scope>NUCLEOTIDE SEQUENCE</scope>
    <source>
        <strain evidence="2">FR3</strain>
    </source>
</reference>
<evidence type="ECO:0000256" key="1">
    <source>
        <dbReference type="SAM" id="MobiDB-lite"/>
    </source>
</evidence>
<dbReference type="AlphaFoldDB" id="A0A1I9G5G4"/>
<feature type="non-terminal residue" evidence="2">
    <location>
        <position position="109"/>
    </location>
</feature>
<sequence>MVWLCPLQARHHVPSTKSLCQMSDHRECSSHQPLTESFTYSANPSEAAPFRRHAPFSMALTHPGPCSRWTGPRRRIFNTATSPRCLWEEPQAPSKQDGFGKSLFLELEK</sequence>
<accession>A0A1I9G5G4</accession>
<name>A0A1I9G5G4_BRUMA</name>